<evidence type="ECO:0000313" key="3">
    <source>
        <dbReference type="Proteomes" id="UP000027195"/>
    </source>
</evidence>
<sequence>MAVVAIGAVIVAGIVVVVTCGLVGLAAAFLSLRWEICMRGAVSAEVEADCEVDSALVDVVDGGIMRRAGEEFSSGGKNVRGRSRSQLRRKSSVLYTMAALDRLLHALAGALTLVDVRFQPIA</sequence>
<keyword evidence="1" id="KW-0472">Membrane</keyword>
<reference evidence="3" key="1">
    <citation type="journal article" date="2014" name="Proc. Natl. Acad. Sci. U.S.A.">
        <title>Extensive sampling of basidiomycete genomes demonstrates inadequacy of the white-rot/brown-rot paradigm for wood decay fungi.</title>
        <authorList>
            <person name="Riley R."/>
            <person name="Salamov A.A."/>
            <person name="Brown D.W."/>
            <person name="Nagy L.G."/>
            <person name="Floudas D."/>
            <person name="Held B.W."/>
            <person name="Levasseur A."/>
            <person name="Lombard V."/>
            <person name="Morin E."/>
            <person name="Otillar R."/>
            <person name="Lindquist E.A."/>
            <person name="Sun H."/>
            <person name="LaButti K.M."/>
            <person name="Schmutz J."/>
            <person name="Jabbour D."/>
            <person name="Luo H."/>
            <person name="Baker S.E."/>
            <person name="Pisabarro A.G."/>
            <person name="Walton J.D."/>
            <person name="Blanchette R.A."/>
            <person name="Henrissat B."/>
            <person name="Martin F."/>
            <person name="Cullen D."/>
            <person name="Hibbett D.S."/>
            <person name="Grigoriev I.V."/>
        </authorList>
    </citation>
    <scope>NUCLEOTIDE SEQUENCE [LARGE SCALE GENOMIC DNA]</scope>
    <source>
        <strain evidence="3">FD-172 SS1</strain>
    </source>
</reference>
<feature type="transmembrane region" description="Helical" evidence="1">
    <location>
        <begin position="6"/>
        <end position="30"/>
    </location>
</feature>
<keyword evidence="1" id="KW-1133">Transmembrane helix</keyword>
<protein>
    <submittedName>
        <fullName evidence="2">Uncharacterized protein</fullName>
    </submittedName>
</protein>
<keyword evidence="1" id="KW-0812">Transmembrane</keyword>
<proteinExistence type="predicted"/>
<keyword evidence="3" id="KW-1185">Reference proteome</keyword>
<dbReference type="AlphaFoldDB" id="A0A067M3P8"/>
<dbReference type="HOGENOM" id="CLU_2026335_0_0_1"/>
<organism evidence="2 3">
    <name type="scientific">Botryobasidium botryosum (strain FD-172 SS1)</name>
    <dbReference type="NCBI Taxonomy" id="930990"/>
    <lineage>
        <taxon>Eukaryota</taxon>
        <taxon>Fungi</taxon>
        <taxon>Dikarya</taxon>
        <taxon>Basidiomycota</taxon>
        <taxon>Agaricomycotina</taxon>
        <taxon>Agaricomycetes</taxon>
        <taxon>Cantharellales</taxon>
        <taxon>Botryobasidiaceae</taxon>
        <taxon>Botryobasidium</taxon>
    </lineage>
</organism>
<evidence type="ECO:0000313" key="2">
    <source>
        <dbReference type="EMBL" id="KDQ10194.1"/>
    </source>
</evidence>
<gene>
    <name evidence="2" type="ORF">BOTBODRAFT_47193</name>
</gene>
<dbReference type="EMBL" id="KL198070">
    <property type="protein sequence ID" value="KDQ10194.1"/>
    <property type="molecule type" value="Genomic_DNA"/>
</dbReference>
<dbReference type="InParanoid" id="A0A067M3P8"/>
<evidence type="ECO:0000256" key="1">
    <source>
        <dbReference type="SAM" id="Phobius"/>
    </source>
</evidence>
<accession>A0A067M3P8</accession>
<name>A0A067M3P8_BOTB1</name>
<dbReference type="Proteomes" id="UP000027195">
    <property type="component" value="Unassembled WGS sequence"/>
</dbReference>